<dbReference type="Gene3D" id="1.10.760.10">
    <property type="entry name" value="Cytochrome c-like domain"/>
    <property type="match status" value="1"/>
</dbReference>
<keyword evidence="5" id="KW-0732">Signal</keyword>
<accession>A0ABT3J5B4</accession>
<dbReference type="InterPro" id="IPR009056">
    <property type="entry name" value="Cyt_c-like_dom"/>
</dbReference>
<dbReference type="EMBL" id="JAPDOG010000013">
    <property type="protein sequence ID" value="MCW3782884.1"/>
    <property type="molecule type" value="Genomic_DNA"/>
</dbReference>
<evidence type="ECO:0000259" key="6">
    <source>
        <dbReference type="PROSITE" id="PS51007"/>
    </source>
</evidence>
<protein>
    <submittedName>
        <fullName evidence="7">Cytochrome c</fullName>
    </submittedName>
</protein>
<evidence type="ECO:0000313" key="7">
    <source>
        <dbReference type="EMBL" id="MCW3782884.1"/>
    </source>
</evidence>
<keyword evidence="8" id="KW-1185">Reference proteome</keyword>
<organism evidence="7 8">
    <name type="scientific">Defluviimonas salinarum</name>
    <dbReference type="NCBI Taxonomy" id="2992147"/>
    <lineage>
        <taxon>Bacteria</taxon>
        <taxon>Pseudomonadati</taxon>
        <taxon>Pseudomonadota</taxon>
        <taxon>Alphaproteobacteria</taxon>
        <taxon>Rhodobacterales</taxon>
        <taxon>Paracoccaceae</taxon>
        <taxon>Albidovulum</taxon>
    </lineage>
</organism>
<reference evidence="7 8" key="1">
    <citation type="submission" date="2022-10" db="EMBL/GenBank/DDBJ databases">
        <title>Defluviimonas sp. CAU 1641 isolated from mud.</title>
        <authorList>
            <person name="Kim W."/>
        </authorList>
    </citation>
    <scope>NUCLEOTIDE SEQUENCE [LARGE SCALE GENOMIC DNA]</scope>
    <source>
        <strain evidence="7 8">CAU 1641</strain>
    </source>
</reference>
<name>A0ABT3J5B4_9RHOB</name>
<dbReference type="Proteomes" id="UP001207582">
    <property type="component" value="Unassembled WGS sequence"/>
</dbReference>
<feature type="domain" description="Cytochrome c" evidence="6">
    <location>
        <begin position="47"/>
        <end position="133"/>
    </location>
</feature>
<keyword evidence="2 4" id="KW-0479">Metal-binding</keyword>
<evidence type="ECO:0000256" key="4">
    <source>
        <dbReference type="PROSITE-ProRule" id="PRU00433"/>
    </source>
</evidence>
<evidence type="ECO:0000313" key="8">
    <source>
        <dbReference type="Proteomes" id="UP001207582"/>
    </source>
</evidence>
<evidence type="ECO:0000256" key="2">
    <source>
        <dbReference type="ARBA" id="ARBA00022723"/>
    </source>
</evidence>
<keyword evidence="1 4" id="KW-0349">Heme</keyword>
<gene>
    <name evidence="7" type="ORF">OM960_14950</name>
</gene>
<evidence type="ECO:0000256" key="1">
    <source>
        <dbReference type="ARBA" id="ARBA00022617"/>
    </source>
</evidence>
<feature type="signal peptide" evidence="5">
    <location>
        <begin position="1"/>
        <end position="22"/>
    </location>
</feature>
<comment type="caution">
    <text evidence="7">The sequence shown here is derived from an EMBL/GenBank/DDBJ whole genome shotgun (WGS) entry which is preliminary data.</text>
</comment>
<keyword evidence="3 4" id="KW-0408">Iron</keyword>
<proteinExistence type="predicted"/>
<sequence>MTNHSKIVIACLLAAWAAQANAQEPSHRMSDDSMRRMMSAGLVLPKMDAARGRELFASKGCVVCHSVNGVGGQDAPMLDADLMELPMNPFEFAARMWRGAPAMVEAQEDELGGQIEFTGEELSNIIAFVHDSGEQKQFTAPGLSARCGRSGPVEPS</sequence>
<evidence type="ECO:0000256" key="5">
    <source>
        <dbReference type="SAM" id="SignalP"/>
    </source>
</evidence>
<dbReference type="PROSITE" id="PS51007">
    <property type="entry name" value="CYTC"/>
    <property type="match status" value="1"/>
</dbReference>
<dbReference type="Pfam" id="PF00034">
    <property type="entry name" value="Cytochrom_C"/>
    <property type="match status" value="1"/>
</dbReference>
<dbReference type="SUPFAM" id="SSF46626">
    <property type="entry name" value="Cytochrome c"/>
    <property type="match status" value="1"/>
</dbReference>
<evidence type="ECO:0000256" key="3">
    <source>
        <dbReference type="ARBA" id="ARBA00023004"/>
    </source>
</evidence>
<dbReference type="InterPro" id="IPR036909">
    <property type="entry name" value="Cyt_c-like_dom_sf"/>
</dbReference>
<dbReference type="RefSeq" id="WP_264772514.1">
    <property type="nucleotide sequence ID" value="NZ_JAPDOG010000013.1"/>
</dbReference>
<feature type="chain" id="PRO_5045683124" evidence="5">
    <location>
        <begin position="23"/>
        <end position="156"/>
    </location>
</feature>